<dbReference type="InterPro" id="IPR040213">
    <property type="entry name" value="GIR2-like"/>
</dbReference>
<comment type="caution">
    <text evidence="3">The sequence shown here is derived from an EMBL/GenBank/DDBJ whole genome shotgun (WGS) entry which is preliminary data.</text>
</comment>
<dbReference type="AlphaFoldDB" id="A0A8H6P5V3"/>
<dbReference type="FunFam" id="3.10.110.10:FF:000075">
    <property type="entry name" value="RWD domain-containing protein (Gir2)"/>
    <property type="match status" value="1"/>
</dbReference>
<dbReference type="PANTHER" id="PTHR12292">
    <property type="entry name" value="RWD DOMAIN-CONTAINING PROTEIN"/>
    <property type="match status" value="1"/>
</dbReference>
<dbReference type="Pfam" id="PF05773">
    <property type="entry name" value="RWD"/>
    <property type="match status" value="1"/>
</dbReference>
<evidence type="ECO:0000313" key="4">
    <source>
        <dbReference type="EMBL" id="KAF7161637.1"/>
    </source>
</evidence>
<dbReference type="EMBL" id="JACBAD010002074">
    <property type="protein sequence ID" value="KAF7118197.1"/>
    <property type="molecule type" value="Genomic_DNA"/>
</dbReference>
<dbReference type="Gene3D" id="3.10.110.10">
    <property type="entry name" value="Ubiquitin Conjugating Enzyme"/>
    <property type="match status" value="1"/>
</dbReference>
<name>A0A8H6P5V3_9EURO</name>
<sequence>MGREDQVEEREVLDSIFPDEITGWAPAILNRNISDTAYRISINLETPENGVRDEEEEIEQPVLILQVSYPAEYPDVAPDLDISAPPNAPKHPLLDIQEDRDRLLDALQPTIEENLGMAMVFTLVSTLKDSAELLMAERANAAQAMKEMEAAKAEEEENRKFQGTAVTPETFSEWRERFRKEMEEMEQREREEKEADEKRPKKAPVQEKKLTGRQLWERGLAGKVDYDEDDEDAIPAAVEKMKIAA</sequence>
<dbReference type="Proteomes" id="UP000630445">
    <property type="component" value="Unassembled WGS sequence"/>
</dbReference>
<dbReference type="OrthoDB" id="277175at2759"/>
<dbReference type="EMBL" id="JACBAF010002243">
    <property type="protein sequence ID" value="KAF7161637.1"/>
    <property type="molecule type" value="Genomic_DNA"/>
</dbReference>
<evidence type="ECO:0000313" key="3">
    <source>
        <dbReference type="EMBL" id="KAF7118197.1"/>
    </source>
</evidence>
<evidence type="ECO:0000313" key="5">
    <source>
        <dbReference type="Proteomes" id="UP000630445"/>
    </source>
</evidence>
<gene>
    <name evidence="3" type="ORF">CNMCM5793_007598</name>
    <name evidence="4" type="ORF">CNMCM6106_008785</name>
</gene>
<organism evidence="3 5">
    <name type="scientific">Aspergillus hiratsukae</name>
    <dbReference type="NCBI Taxonomy" id="1194566"/>
    <lineage>
        <taxon>Eukaryota</taxon>
        <taxon>Fungi</taxon>
        <taxon>Dikarya</taxon>
        <taxon>Ascomycota</taxon>
        <taxon>Pezizomycotina</taxon>
        <taxon>Eurotiomycetes</taxon>
        <taxon>Eurotiomycetidae</taxon>
        <taxon>Eurotiales</taxon>
        <taxon>Aspergillaceae</taxon>
        <taxon>Aspergillus</taxon>
        <taxon>Aspergillus subgen. Fumigati</taxon>
    </lineage>
</organism>
<dbReference type="InterPro" id="IPR016135">
    <property type="entry name" value="UBQ-conjugating_enzyme/RWD"/>
</dbReference>
<evidence type="ECO:0000259" key="2">
    <source>
        <dbReference type="PROSITE" id="PS50908"/>
    </source>
</evidence>
<dbReference type="SUPFAM" id="SSF54495">
    <property type="entry name" value="UBC-like"/>
    <property type="match status" value="1"/>
</dbReference>
<dbReference type="PROSITE" id="PS50908">
    <property type="entry name" value="RWD"/>
    <property type="match status" value="1"/>
</dbReference>
<feature type="compositionally biased region" description="Basic and acidic residues" evidence="1">
    <location>
        <begin position="179"/>
        <end position="210"/>
    </location>
</feature>
<keyword evidence="5" id="KW-1185">Reference proteome</keyword>
<accession>A0A8H6P5V3</accession>
<feature type="region of interest" description="Disordered" evidence="1">
    <location>
        <begin position="179"/>
        <end position="214"/>
    </location>
</feature>
<dbReference type="Proteomes" id="UP000662466">
    <property type="component" value="Unassembled WGS sequence"/>
</dbReference>
<reference evidence="3" key="1">
    <citation type="submission" date="2020-06" db="EMBL/GenBank/DDBJ databases">
        <title>Draft genome sequences of strains closely related to Aspergillus parafelis and Aspergillus hiratsukae.</title>
        <authorList>
            <person name="Dos Santos R.A.C."/>
            <person name="Rivero-Menendez O."/>
            <person name="Steenwyk J.L."/>
            <person name="Mead M.E."/>
            <person name="Goldman G.H."/>
            <person name="Alastruey-Izquierdo A."/>
            <person name="Rokas A."/>
        </authorList>
    </citation>
    <scope>NUCLEOTIDE SEQUENCE</scope>
    <source>
        <strain evidence="3">CNM-CM5793</strain>
        <strain evidence="4">CNM-CM6106</strain>
    </source>
</reference>
<dbReference type="SMART" id="SM00591">
    <property type="entry name" value="RWD"/>
    <property type="match status" value="1"/>
</dbReference>
<protein>
    <recommendedName>
        <fullName evidence="2">RWD domain-containing protein</fullName>
    </recommendedName>
</protein>
<evidence type="ECO:0000256" key="1">
    <source>
        <dbReference type="SAM" id="MobiDB-lite"/>
    </source>
</evidence>
<dbReference type="InterPro" id="IPR006575">
    <property type="entry name" value="RWD_dom"/>
</dbReference>
<proteinExistence type="predicted"/>
<feature type="domain" description="RWD" evidence="2">
    <location>
        <begin position="8"/>
        <end position="134"/>
    </location>
</feature>